<dbReference type="PANTHER" id="PTHR11918">
    <property type="entry name" value="RADICAL SAM PROTEINS"/>
    <property type="match status" value="1"/>
</dbReference>
<dbReference type="AlphaFoldDB" id="X0WLL1"/>
<feature type="non-terminal residue" evidence="3">
    <location>
        <position position="250"/>
    </location>
</feature>
<feature type="non-terminal residue" evidence="3">
    <location>
        <position position="1"/>
    </location>
</feature>
<keyword evidence="1" id="KW-0808">Transferase</keyword>
<comment type="caution">
    <text evidence="3">The sequence shown here is derived from an EMBL/GenBank/DDBJ whole genome shotgun (WGS) entry which is preliminary data.</text>
</comment>
<feature type="domain" description="Radical SAM core" evidence="2">
    <location>
        <begin position="1"/>
        <end position="186"/>
    </location>
</feature>
<dbReference type="PROSITE" id="PS51918">
    <property type="entry name" value="RADICAL_SAM"/>
    <property type="match status" value="1"/>
</dbReference>
<dbReference type="GO" id="GO:0035598">
    <property type="term" value="F:tRNA (N(6)-L-threonylcarbamoyladenosine(37)-C(2))-methylthiotransferase activity"/>
    <property type="evidence" value="ECO:0007669"/>
    <property type="project" value="TreeGrafter"/>
</dbReference>
<dbReference type="InterPro" id="IPR006638">
    <property type="entry name" value="Elp3/MiaA/NifB-like_rSAM"/>
</dbReference>
<dbReference type="SUPFAM" id="SSF102114">
    <property type="entry name" value="Radical SAM enzymes"/>
    <property type="match status" value="1"/>
</dbReference>
<proteinExistence type="predicted"/>
<dbReference type="Gene3D" id="3.80.30.20">
    <property type="entry name" value="tm_1862 like domain"/>
    <property type="match status" value="1"/>
</dbReference>
<evidence type="ECO:0000313" key="3">
    <source>
        <dbReference type="EMBL" id="GAG31530.1"/>
    </source>
</evidence>
<dbReference type="PANTHER" id="PTHR11918:SF45">
    <property type="entry name" value="THREONYLCARBAMOYLADENOSINE TRNA METHYLTHIOTRANSFERASE"/>
    <property type="match status" value="1"/>
</dbReference>
<name>X0WLL1_9ZZZZ</name>
<dbReference type="CDD" id="cd01335">
    <property type="entry name" value="Radical_SAM"/>
    <property type="match status" value="1"/>
</dbReference>
<reference evidence="3" key="1">
    <citation type="journal article" date="2014" name="Front. Microbiol.">
        <title>High frequency of phylogenetically diverse reductive dehalogenase-homologous genes in deep subseafloor sedimentary metagenomes.</title>
        <authorList>
            <person name="Kawai M."/>
            <person name="Futagami T."/>
            <person name="Toyoda A."/>
            <person name="Takaki Y."/>
            <person name="Nishi S."/>
            <person name="Hori S."/>
            <person name="Arai W."/>
            <person name="Tsubouchi T."/>
            <person name="Morono Y."/>
            <person name="Uchiyama I."/>
            <person name="Ito T."/>
            <person name="Fujiyama A."/>
            <person name="Inagaki F."/>
            <person name="Takami H."/>
        </authorList>
    </citation>
    <scope>NUCLEOTIDE SEQUENCE</scope>
    <source>
        <strain evidence="3">Expedition CK06-06</strain>
    </source>
</reference>
<gene>
    <name evidence="3" type="ORF">S01H1_66553</name>
</gene>
<dbReference type="InterPro" id="IPR023404">
    <property type="entry name" value="rSAM_horseshoe"/>
</dbReference>
<evidence type="ECO:0000259" key="2">
    <source>
        <dbReference type="PROSITE" id="PS51918"/>
    </source>
</evidence>
<protein>
    <recommendedName>
        <fullName evidence="2">Radical SAM core domain-containing protein</fullName>
    </recommendedName>
</protein>
<dbReference type="EMBL" id="BARS01044012">
    <property type="protein sequence ID" value="GAG31530.1"/>
    <property type="molecule type" value="Genomic_DNA"/>
</dbReference>
<dbReference type="InterPro" id="IPR058240">
    <property type="entry name" value="rSAM_sf"/>
</dbReference>
<dbReference type="GO" id="GO:0051536">
    <property type="term" value="F:iron-sulfur cluster binding"/>
    <property type="evidence" value="ECO:0007669"/>
    <property type="project" value="InterPro"/>
</dbReference>
<sequence>RLGEAGFAEVVVTGIHVGLYGRDLAGQPSLAQVLLAVAEAPGVERVRLSSVEASEVDEELLEAMCHPGVCPHLHIPLQSGDPAVLRRMNRRYTPGKFLRAVELARSRLNRPAVTTDVMVGFPGETDEQFRNTAALCRAARFSRIHVFPFSPRPGTAAAGMSGHLPPDVVRERSRRLRELGRALAAEWAESFVGSHVRVLFERCTRAGSLVGYTDRYVRLQAAACPESVEGATSDLVGRVARVHCTGTDAA</sequence>
<organism evidence="3">
    <name type="scientific">marine sediment metagenome</name>
    <dbReference type="NCBI Taxonomy" id="412755"/>
    <lineage>
        <taxon>unclassified sequences</taxon>
        <taxon>metagenomes</taxon>
        <taxon>ecological metagenomes</taxon>
    </lineage>
</organism>
<dbReference type="Pfam" id="PF04055">
    <property type="entry name" value="Radical_SAM"/>
    <property type="match status" value="1"/>
</dbReference>
<dbReference type="SMART" id="SM00729">
    <property type="entry name" value="Elp3"/>
    <property type="match status" value="1"/>
</dbReference>
<dbReference type="InterPro" id="IPR007197">
    <property type="entry name" value="rSAM"/>
</dbReference>
<accession>X0WLL1</accession>
<evidence type="ECO:0000256" key="1">
    <source>
        <dbReference type="ARBA" id="ARBA00022679"/>
    </source>
</evidence>